<dbReference type="PROSITE" id="PS50914">
    <property type="entry name" value="BON"/>
    <property type="match status" value="1"/>
</dbReference>
<dbReference type="InterPro" id="IPR001775">
    <property type="entry name" value="GspD/PilQ"/>
</dbReference>
<dbReference type="AlphaFoldDB" id="A0A4Y9NWW1"/>
<dbReference type="GO" id="GO:0015627">
    <property type="term" value="C:type II protein secretion system complex"/>
    <property type="evidence" value="ECO:0007669"/>
    <property type="project" value="TreeGrafter"/>
</dbReference>
<keyword evidence="2" id="KW-0732">Signal</keyword>
<dbReference type="InterPro" id="IPR007055">
    <property type="entry name" value="BON_dom"/>
</dbReference>
<feature type="chain" id="PRO_5021222142" evidence="2">
    <location>
        <begin position="42"/>
        <end position="507"/>
    </location>
</feature>
<dbReference type="Pfam" id="PF04972">
    <property type="entry name" value="BON"/>
    <property type="match status" value="1"/>
</dbReference>
<evidence type="ECO:0000259" key="3">
    <source>
        <dbReference type="PROSITE" id="PS50914"/>
    </source>
</evidence>
<reference evidence="4 5" key="1">
    <citation type="submission" date="2019-03" db="EMBL/GenBank/DDBJ databases">
        <title>Bradyrhizobium strains diversity.</title>
        <authorList>
            <person name="Urquiaga M.C.O."/>
            <person name="Hungria M."/>
            <person name="Delamuta J.R.M."/>
            <person name="Klepa M.S."/>
        </authorList>
    </citation>
    <scope>NUCLEOTIDE SEQUENCE [LARGE SCALE GENOMIC DNA]</scope>
    <source>
        <strain evidence="4 5">CNPSo 3426</strain>
    </source>
</reference>
<evidence type="ECO:0000256" key="2">
    <source>
        <dbReference type="SAM" id="SignalP"/>
    </source>
</evidence>
<proteinExistence type="inferred from homology"/>
<evidence type="ECO:0000313" key="5">
    <source>
        <dbReference type="Proteomes" id="UP000297700"/>
    </source>
</evidence>
<dbReference type="PRINTS" id="PR00811">
    <property type="entry name" value="BCTERIALGSPD"/>
</dbReference>
<dbReference type="Pfam" id="PF13629">
    <property type="entry name" value="T2SS-T3SS_pil_N"/>
    <property type="match status" value="1"/>
</dbReference>
<protein>
    <submittedName>
        <fullName evidence="4">Type II and III secretion system protein family protein</fullName>
    </submittedName>
</protein>
<dbReference type="GO" id="GO:0009306">
    <property type="term" value="P:protein secretion"/>
    <property type="evidence" value="ECO:0007669"/>
    <property type="project" value="InterPro"/>
</dbReference>
<gene>
    <name evidence="4" type="ORF">E4K64_23735</name>
</gene>
<dbReference type="RefSeq" id="WP_135165790.1">
    <property type="nucleotide sequence ID" value="NZ_SPQS01000014.1"/>
</dbReference>
<dbReference type="InterPro" id="IPR050810">
    <property type="entry name" value="Bact_Secretion_Sys_Channel"/>
</dbReference>
<dbReference type="PANTHER" id="PTHR30332">
    <property type="entry name" value="PROBABLE GENERAL SECRETION PATHWAY PROTEIN D"/>
    <property type="match status" value="1"/>
</dbReference>
<comment type="caution">
    <text evidence="4">The sequence shown here is derived from an EMBL/GenBank/DDBJ whole genome shotgun (WGS) entry which is preliminary data.</text>
</comment>
<comment type="similarity">
    <text evidence="1">Belongs to the bacterial secretin family.</text>
</comment>
<dbReference type="InterPro" id="IPR032789">
    <property type="entry name" value="T2SS-T3SS_pil_N"/>
</dbReference>
<dbReference type="Pfam" id="PF00263">
    <property type="entry name" value="Secretin"/>
    <property type="match status" value="1"/>
</dbReference>
<sequence>MHYGDDRTGLRIRGKRARSFWTGTMLMLMLGLLAAPGCVNAADAPVGDQTPIQAPDLGVSPVATIASAKTRFLSLGIGKSVVIDLPREVKDVLVADPKIANAVIRSAQRAYIIGGQVGQTNVVFFAADGQQVASYDIAVKRDLNGMRTALRQSLPGVQIEGVGDSVMLTGSVSSPVEAQQAGDVAAKLVGGSDKVVNNIVVRGRDQVMLKVVVGEVRRDIVKQLGVDLSASLNAGTAVVNFNNSNPFSVSGGPIVASNGLNVAGLAKGVATVSATMRAMESAGVMRTLAEPSLTAISGESATFIAGGEFPIPAGYSCDPVTHVCTTQVTYKKFGISLNFTPVVLSEGRISLRVMTEVSELSNTNSITLTQAVSSNTSNSITIPSIQTRRAETTLEIPSGGSMAMAGLIQQQTKQAINGLPGVDQVPIIGALFRSQDFVNNETELMVIVTPYVVRAVAQKELSRPDDGFAPASDAQTALLGRMNRLYGTTRRVDPINGTPGDFGFIID</sequence>
<organism evidence="4 5">
    <name type="scientific">Bradyrhizobium frederickii</name>
    <dbReference type="NCBI Taxonomy" id="2560054"/>
    <lineage>
        <taxon>Bacteria</taxon>
        <taxon>Pseudomonadati</taxon>
        <taxon>Pseudomonadota</taxon>
        <taxon>Alphaproteobacteria</taxon>
        <taxon>Hyphomicrobiales</taxon>
        <taxon>Nitrobacteraceae</taxon>
        <taxon>Bradyrhizobium</taxon>
    </lineage>
</organism>
<dbReference type="InterPro" id="IPR004846">
    <property type="entry name" value="T2SS/T3SS_dom"/>
</dbReference>
<accession>A0A4Y9NWW1</accession>
<name>A0A4Y9NWW1_9BRAD</name>
<feature type="signal peptide" evidence="2">
    <location>
        <begin position="1"/>
        <end position="41"/>
    </location>
</feature>
<feature type="domain" description="BON" evidence="3">
    <location>
        <begin position="135"/>
        <end position="203"/>
    </location>
</feature>
<dbReference type="PANTHER" id="PTHR30332:SF17">
    <property type="entry name" value="TYPE IV PILIATION SYSTEM PROTEIN DR_0774-RELATED"/>
    <property type="match status" value="1"/>
</dbReference>
<dbReference type="Proteomes" id="UP000297700">
    <property type="component" value="Unassembled WGS sequence"/>
</dbReference>
<evidence type="ECO:0000313" key="4">
    <source>
        <dbReference type="EMBL" id="TFV72471.1"/>
    </source>
</evidence>
<dbReference type="EMBL" id="SPQS01000014">
    <property type="protein sequence ID" value="TFV72471.1"/>
    <property type="molecule type" value="Genomic_DNA"/>
</dbReference>
<evidence type="ECO:0000256" key="1">
    <source>
        <dbReference type="RuleBase" id="RU004003"/>
    </source>
</evidence>